<dbReference type="AlphaFoldDB" id="A0AA95SXC9"/>
<dbReference type="Proteomes" id="UP001177769">
    <property type="component" value="Chromosome"/>
</dbReference>
<protein>
    <submittedName>
        <fullName evidence="1">DUF4145 domain-containing protein</fullName>
    </submittedName>
</protein>
<keyword evidence="2" id="KW-1185">Reference proteome</keyword>
<name>A0AA95SXC9_9BURK</name>
<reference evidence="1" key="1">
    <citation type="submission" date="2023-01" db="EMBL/GenBank/DDBJ databases">
        <title>Whole genome sequence of Paucibacter sp. S2-9 isolated from pond sediment.</title>
        <authorList>
            <person name="Jung J.Y."/>
        </authorList>
    </citation>
    <scope>NUCLEOTIDE SEQUENCE</scope>
    <source>
        <strain evidence="1">S2-9</strain>
    </source>
</reference>
<dbReference type="EMBL" id="CP116346">
    <property type="protein sequence ID" value="WIT12754.1"/>
    <property type="molecule type" value="Genomic_DNA"/>
</dbReference>
<accession>A0AA95SXC9</accession>
<proteinExistence type="predicted"/>
<dbReference type="KEGG" id="pais:PFX98_03830"/>
<evidence type="ECO:0000313" key="1">
    <source>
        <dbReference type="EMBL" id="WIT12754.1"/>
    </source>
</evidence>
<evidence type="ECO:0000313" key="2">
    <source>
        <dbReference type="Proteomes" id="UP001177769"/>
    </source>
</evidence>
<sequence>MQHALFSRRFEELSKSFAELQFHPNGGGMSGSNVKAGDWMRWATSAQSLVRAVYGEDTPHYQNLVKAIADCSGYDYDVMALRGIFLSAKDDFDGGYVFNPDLRVSGEVFGDFVALARQSLSEGNKDVAAVLACAALEDALKRYAAANSLPVEGKTMSEVVNLLKAQGLVAGAQKSMLDTMPKIRNYALHADWSKLSEPEVASVIAFVEQFLLSKFSAA</sequence>
<organism evidence="1 2">
    <name type="scientific">Paucibacter sediminis</name>
    <dbReference type="NCBI Taxonomy" id="3019553"/>
    <lineage>
        <taxon>Bacteria</taxon>
        <taxon>Pseudomonadati</taxon>
        <taxon>Pseudomonadota</taxon>
        <taxon>Betaproteobacteria</taxon>
        <taxon>Burkholderiales</taxon>
        <taxon>Sphaerotilaceae</taxon>
        <taxon>Roseateles</taxon>
    </lineage>
</organism>
<dbReference type="RefSeq" id="WP_285233855.1">
    <property type="nucleotide sequence ID" value="NZ_CP116346.1"/>
</dbReference>
<gene>
    <name evidence="1" type="ORF">PFX98_03830</name>
</gene>